<evidence type="ECO:0000259" key="3">
    <source>
        <dbReference type="Pfam" id="PF02470"/>
    </source>
</evidence>
<feature type="compositionally biased region" description="Low complexity" evidence="1">
    <location>
        <begin position="350"/>
        <end position="369"/>
    </location>
</feature>
<dbReference type="InterPro" id="IPR052336">
    <property type="entry name" value="MlaD_Phospholipid_Transporter"/>
</dbReference>
<evidence type="ECO:0000313" key="4">
    <source>
        <dbReference type="EMBL" id="KAA3436506.1"/>
    </source>
</evidence>
<dbReference type="Proteomes" id="UP000324133">
    <property type="component" value="Unassembled WGS sequence"/>
</dbReference>
<name>A0A5B6T8J9_9BACT</name>
<keyword evidence="2" id="KW-0812">Transmembrane</keyword>
<keyword evidence="2" id="KW-1133">Transmembrane helix</keyword>
<evidence type="ECO:0000256" key="1">
    <source>
        <dbReference type="SAM" id="MobiDB-lite"/>
    </source>
</evidence>
<dbReference type="PANTHER" id="PTHR33371">
    <property type="entry name" value="INTERMEMBRANE PHOSPHOLIPID TRANSPORT SYSTEM BINDING PROTEIN MLAD-RELATED"/>
    <property type="match status" value="1"/>
</dbReference>
<reference evidence="4 5" key="1">
    <citation type="submission" date="2019-07" db="EMBL/GenBank/DDBJ databases">
        <title>Rufibacter sp. nov., isolated from lake sediment.</title>
        <authorList>
            <person name="Qu J.-H."/>
        </authorList>
    </citation>
    <scope>NUCLEOTIDE SEQUENCE [LARGE SCALE GENOMIC DNA]</scope>
    <source>
        <strain evidence="4 5">NBS58-1</strain>
    </source>
</reference>
<feature type="region of interest" description="Disordered" evidence="1">
    <location>
        <begin position="319"/>
        <end position="369"/>
    </location>
</feature>
<protein>
    <submittedName>
        <fullName evidence="4">MCE family protein</fullName>
    </submittedName>
</protein>
<organism evidence="4 5">
    <name type="scientific">Rufibacter hautae</name>
    <dbReference type="NCBI Taxonomy" id="2595005"/>
    <lineage>
        <taxon>Bacteria</taxon>
        <taxon>Pseudomonadati</taxon>
        <taxon>Bacteroidota</taxon>
        <taxon>Cytophagia</taxon>
        <taxon>Cytophagales</taxon>
        <taxon>Hymenobacteraceae</taxon>
        <taxon>Rufibacter</taxon>
    </lineage>
</organism>
<dbReference type="AlphaFoldDB" id="A0A5B6T8J9"/>
<sequence length="369" mass="40248">MSAVENRRAVVVGIFVFLALVILVVGIFVLGGQQKRFTKTIQVSAVFDDVTGLKIGNQVLFSGVRVGVVKQIAFEGPSQVAITMDITEESQKYIRKDVKARIGSESFIGNKAIVLYGGSPQMPSVQEGDRLGTEAQLSTEEMMATFQENNKNLVAITTDFKKLSSGLANGEGLAGALLTDDQLAQNFQAILANLQRTSATSVRASQALAQFSNKLNTEGGLADDLLTDTVTFNKLQATVSQLEQVMATTNQLTSKLNRTSDKLNSNNNALGVLLNDEQFALDLQLTMQNLEAGTDKLDANMESLQHSILLNGFFRRKAKRDAKQKEREQQRQERLRKLEQNQDKKKQPIPATSSNEPAEAPAAIPGPAY</sequence>
<evidence type="ECO:0000313" key="5">
    <source>
        <dbReference type="Proteomes" id="UP000324133"/>
    </source>
</evidence>
<comment type="caution">
    <text evidence="4">The sequence shown here is derived from an EMBL/GenBank/DDBJ whole genome shotgun (WGS) entry which is preliminary data.</text>
</comment>
<dbReference type="OrthoDB" id="9771725at2"/>
<dbReference type="Pfam" id="PF02470">
    <property type="entry name" value="MlaD"/>
    <property type="match status" value="1"/>
</dbReference>
<feature type="compositionally biased region" description="Basic and acidic residues" evidence="1">
    <location>
        <begin position="321"/>
        <end position="346"/>
    </location>
</feature>
<gene>
    <name evidence="4" type="ORF">FOA19_19130</name>
</gene>
<dbReference type="RefSeq" id="WP_149092448.1">
    <property type="nucleotide sequence ID" value="NZ_VKKY01000003.1"/>
</dbReference>
<dbReference type="InterPro" id="IPR003399">
    <property type="entry name" value="Mce/MlaD"/>
</dbReference>
<feature type="domain" description="Mce/MlaD" evidence="3">
    <location>
        <begin position="40"/>
        <end position="115"/>
    </location>
</feature>
<feature type="transmembrane region" description="Helical" evidence="2">
    <location>
        <begin position="12"/>
        <end position="31"/>
    </location>
</feature>
<dbReference type="PANTHER" id="PTHR33371:SF4">
    <property type="entry name" value="INTERMEMBRANE PHOSPHOLIPID TRANSPORT SYSTEM BINDING PROTEIN MLAD"/>
    <property type="match status" value="1"/>
</dbReference>
<proteinExistence type="predicted"/>
<dbReference type="EMBL" id="VKKY01000003">
    <property type="protein sequence ID" value="KAA3436506.1"/>
    <property type="molecule type" value="Genomic_DNA"/>
</dbReference>
<evidence type="ECO:0000256" key="2">
    <source>
        <dbReference type="SAM" id="Phobius"/>
    </source>
</evidence>
<keyword evidence="5" id="KW-1185">Reference proteome</keyword>
<accession>A0A5B6T8J9</accession>
<keyword evidence="2" id="KW-0472">Membrane</keyword>